<dbReference type="GO" id="GO:0098719">
    <property type="term" value="P:sodium ion import across plasma membrane"/>
    <property type="evidence" value="ECO:0007669"/>
    <property type="project" value="TreeGrafter"/>
</dbReference>
<evidence type="ECO:0000313" key="13">
    <source>
        <dbReference type="Proteomes" id="UP001230300"/>
    </source>
</evidence>
<sequence>MPTDATATESVTHGLKLPKKIAFYLKDESLFNDASGIILLNMAVDWYLHQELRIGQAIGNFLYSAGGGIFLGALVATLLVFLRQESFRSKYHLSAGVAMPVDVIFFLTPLIIYFLAEEIHVSGIIAVVAAGLIHNVESERSRLTNAFIFYNSNQLSQLLIDILNGIVFLLLGIIIVRSMREDIFNQQTIDAILIGIILYLVNLLIRYFYYRFSPSIKGKTSNKEALIFSLGGIHGAVTFALAYTLYDLRINVADFHLILVSEITLILLSMIVPTIVFHMILDKDIPDFDQRKEVDRVRVAMIEYAMDQMKKIYLPKKIRKQLKFDLRAQMNQTYMVDFAREIKYTIKQKELPDDQKEFRAEVYRYAFRQERDYLGKIAQQEREYRRGFLALYRQILMSEVVFLDDEND</sequence>
<dbReference type="AlphaFoldDB" id="A0AAW6XFW2"/>
<accession>A0AAW6XFW2</accession>
<evidence type="ECO:0000256" key="1">
    <source>
        <dbReference type="ARBA" id="ARBA00004651"/>
    </source>
</evidence>
<dbReference type="PANTHER" id="PTHR10110:SF86">
    <property type="entry name" value="SODIUM_HYDROGEN EXCHANGER 7"/>
    <property type="match status" value="1"/>
</dbReference>
<dbReference type="Pfam" id="PF00999">
    <property type="entry name" value="Na_H_Exchanger"/>
    <property type="match status" value="1"/>
</dbReference>
<evidence type="ECO:0000256" key="6">
    <source>
        <dbReference type="ARBA" id="ARBA00023053"/>
    </source>
</evidence>
<evidence type="ECO:0000256" key="10">
    <source>
        <dbReference type="SAM" id="Phobius"/>
    </source>
</evidence>
<dbReference type="GO" id="GO:0005886">
    <property type="term" value="C:plasma membrane"/>
    <property type="evidence" value="ECO:0007669"/>
    <property type="project" value="UniProtKB-SubCell"/>
</dbReference>
<protein>
    <submittedName>
        <fullName evidence="12">Cation:proton antiporter</fullName>
    </submittedName>
</protein>
<keyword evidence="8 10" id="KW-0472">Membrane</keyword>
<evidence type="ECO:0000256" key="5">
    <source>
        <dbReference type="ARBA" id="ARBA00022989"/>
    </source>
</evidence>
<feature type="domain" description="Cation/H+ exchanger transmembrane" evidence="11">
    <location>
        <begin position="3"/>
        <end position="281"/>
    </location>
</feature>
<dbReference type="Proteomes" id="UP001230300">
    <property type="component" value="Unassembled WGS sequence"/>
</dbReference>
<organism evidence="12 13">
    <name type="scientific">Lactobacillus crispatus</name>
    <dbReference type="NCBI Taxonomy" id="47770"/>
    <lineage>
        <taxon>Bacteria</taxon>
        <taxon>Bacillati</taxon>
        <taxon>Bacillota</taxon>
        <taxon>Bacilli</taxon>
        <taxon>Lactobacillales</taxon>
        <taxon>Lactobacillaceae</taxon>
        <taxon>Lactobacillus</taxon>
    </lineage>
</organism>
<feature type="transmembrane region" description="Helical" evidence="10">
    <location>
        <begin position="61"/>
        <end position="81"/>
    </location>
</feature>
<gene>
    <name evidence="12" type="ORF">QP235_07295</name>
</gene>
<feature type="transmembrane region" description="Helical" evidence="10">
    <location>
        <begin position="191"/>
        <end position="209"/>
    </location>
</feature>
<dbReference type="GO" id="GO:0015386">
    <property type="term" value="F:potassium:proton antiporter activity"/>
    <property type="evidence" value="ECO:0007669"/>
    <property type="project" value="TreeGrafter"/>
</dbReference>
<comment type="subcellular location">
    <subcellularLocation>
        <location evidence="1">Cell membrane</location>
        <topology evidence="1">Multi-pass membrane protein</topology>
    </subcellularLocation>
</comment>
<dbReference type="GO" id="GO:0015385">
    <property type="term" value="F:sodium:proton antiporter activity"/>
    <property type="evidence" value="ECO:0007669"/>
    <property type="project" value="InterPro"/>
</dbReference>
<keyword evidence="5 10" id="KW-1133">Transmembrane helix</keyword>
<reference evidence="12" key="1">
    <citation type="submission" date="2023-05" db="EMBL/GenBank/DDBJ databases">
        <title>Cataloging the Phylogenetic Diversity of Human Bladder Bacteria.</title>
        <authorList>
            <person name="Du J."/>
        </authorList>
    </citation>
    <scope>NUCLEOTIDE SEQUENCE</scope>
    <source>
        <strain evidence="12">UMB9226</strain>
    </source>
</reference>
<feature type="transmembrane region" description="Helical" evidence="10">
    <location>
        <begin position="93"/>
        <end position="113"/>
    </location>
</feature>
<keyword evidence="9" id="KW-0739">Sodium transport</keyword>
<evidence type="ECO:0000256" key="8">
    <source>
        <dbReference type="ARBA" id="ARBA00023136"/>
    </source>
</evidence>
<proteinExistence type="predicted"/>
<dbReference type="Gene3D" id="6.10.140.1330">
    <property type="match status" value="1"/>
</dbReference>
<dbReference type="InterPro" id="IPR018422">
    <property type="entry name" value="Cation/H_exchanger_CPA1"/>
</dbReference>
<evidence type="ECO:0000256" key="4">
    <source>
        <dbReference type="ARBA" id="ARBA00022692"/>
    </source>
</evidence>
<feature type="transmembrane region" description="Helical" evidence="10">
    <location>
        <begin position="158"/>
        <end position="179"/>
    </location>
</feature>
<evidence type="ECO:0000256" key="7">
    <source>
        <dbReference type="ARBA" id="ARBA00023065"/>
    </source>
</evidence>
<evidence type="ECO:0000256" key="2">
    <source>
        <dbReference type="ARBA" id="ARBA00022448"/>
    </source>
</evidence>
<keyword evidence="7" id="KW-0406">Ion transport</keyword>
<dbReference type="InterPro" id="IPR006153">
    <property type="entry name" value="Cation/H_exchanger_TM"/>
</dbReference>
<evidence type="ECO:0000256" key="3">
    <source>
        <dbReference type="ARBA" id="ARBA00022475"/>
    </source>
</evidence>
<feature type="transmembrane region" description="Helical" evidence="10">
    <location>
        <begin position="258"/>
        <end position="281"/>
    </location>
</feature>
<evidence type="ECO:0000259" key="11">
    <source>
        <dbReference type="Pfam" id="PF00999"/>
    </source>
</evidence>
<evidence type="ECO:0000256" key="9">
    <source>
        <dbReference type="ARBA" id="ARBA00023201"/>
    </source>
</evidence>
<name>A0AAW6XFW2_9LACO</name>
<dbReference type="PANTHER" id="PTHR10110">
    <property type="entry name" value="SODIUM/HYDROGEN EXCHANGER"/>
    <property type="match status" value="1"/>
</dbReference>
<comment type="caution">
    <text evidence="12">The sequence shown here is derived from an EMBL/GenBank/DDBJ whole genome shotgun (WGS) entry which is preliminary data.</text>
</comment>
<dbReference type="EMBL" id="JASOGN010000027">
    <property type="protein sequence ID" value="MDK6503001.1"/>
    <property type="molecule type" value="Genomic_DNA"/>
</dbReference>
<feature type="transmembrane region" description="Helical" evidence="10">
    <location>
        <begin position="119"/>
        <end position="137"/>
    </location>
</feature>
<keyword evidence="2" id="KW-0813">Transport</keyword>
<keyword evidence="4 10" id="KW-0812">Transmembrane</keyword>
<feature type="transmembrane region" description="Helical" evidence="10">
    <location>
        <begin position="225"/>
        <end position="246"/>
    </location>
</feature>
<keyword evidence="3" id="KW-1003">Cell membrane</keyword>
<keyword evidence="6" id="KW-0915">Sodium</keyword>
<evidence type="ECO:0000313" key="12">
    <source>
        <dbReference type="EMBL" id="MDK6503001.1"/>
    </source>
</evidence>
<dbReference type="GO" id="GO:0051453">
    <property type="term" value="P:regulation of intracellular pH"/>
    <property type="evidence" value="ECO:0007669"/>
    <property type="project" value="TreeGrafter"/>
</dbReference>